<name>A0A8H3LXL6_9GLOM</name>
<reference evidence="2" key="1">
    <citation type="submission" date="2019-10" db="EMBL/GenBank/DDBJ databases">
        <title>Conservation and host-specific expression of non-tandemly repeated heterogenous ribosome RNA gene in arbuscular mycorrhizal fungi.</title>
        <authorList>
            <person name="Maeda T."/>
            <person name="Kobayashi Y."/>
            <person name="Nakagawa T."/>
            <person name="Ezawa T."/>
            <person name="Yamaguchi K."/>
            <person name="Bino T."/>
            <person name="Nishimoto Y."/>
            <person name="Shigenobu S."/>
            <person name="Kawaguchi M."/>
        </authorList>
    </citation>
    <scope>NUCLEOTIDE SEQUENCE</scope>
    <source>
        <strain evidence="2">HR1</strain>
    </source>
</reference>
<feature type="domain" description="C17orf113 probable zinc finger" evidence="1">
    <location>
        <begin position="11"/>
        <end position="68"/>
    </location>
</feature>
<dbReference type="Proteomes" id="UP000615446">
    <property type="component" value="Unassembled WGS sequence"/>
</dbReference>
<dbReference type="EMBL" id="BLAL01000229">
    <property type="protein sequence ID" value="GES93810.1"/>
    <property type="molecule type" value="Genomic_DNA"/>
</dbReference>
<evidence type="ECO:0000313" key="2">
    <source>
        <dbReference type="EMBL" id="GES93810.1"/>
    </source>
</evidence>
<proteinExistence type="predicted"/>
<evidence type="ECO:0000313" key="3">
    <source>
        <dbReference type="Proteomes" id="UP000615446"/>
    </source>
</evidence>
<dbReference type="Pfam" id="PF25431">
    <property type="entry name" value="zf-C17orf113"/>
    <property type="match status" value="1"/>
</dbReference>
<comment type="caution">
    <text evidence="2">The sequence shown here is derived from an EMBL/GenBank/DDBJ whole genome shotgun (WGS) entry which is preliminary data.</text>
</comment>
<sequence length="137" mass="16182">MKKYFQSPQTYPWLVRRENEKGNPFMYCIWCEEGKVSNIFTKSCNKFKKDYFDNHIKTEMHISISKLRRGSTNNPNIITSFITQLGVEKSCIIALMRNAYFCSKQNLALNIFSDINNLVVEYQINNYNEINYQIPPT</sequence>
<dbReference type="AlphaFoldDB" id="A0A8H3LXL6"/>
<protein>
    <recommendedName>
        <fullName evidence="1">C17orf113 probable zinc finger domain-containing protein</fullName>
    </recommendedName>
</protein>
<accession>A0A8H3LXL6</accession>
<gene>
    <name evidence="2" type="ORF">RCL2_002056200</name>
</gene>
<dbReference type="OrthoDB" id="2417653at2759"/>
<evidence type="ECO:0000259" key="1">
    <source>
        <dbReference type="Pfam" id="PF25431"/>
    </source>
</evidence>
<organism evidence="2 3">
    <name type="scientific">Rhizophagus clarus</name>
    <dbReference type="NCBI Taxonomy" id="94130"/>
    <lineage>
        <taxon>Eukaryota</taxon>
        <taxon>Fungi</taxon>
        <taxon>Fungi incertae sedis</taxon>
        <taxon>Mucoromycota</taxon>
        <taxon>Glomeromycotina</taxon>
        <taxon>Glomeromycetes</taxon>
        <taxon>Glomerales</taxon>
        <taxon>Glomeraceae</taxon>
        <taxon>Rhizophagus</taxon>
    </lineage>
</organism>
<dbReference type="InterPro" id="IPR057456">
    <property type="entry name" value="Znf_C17orf113"/>
</dbReference>